<evidence type="ECO:0000313" key="8">
    <source>
        <dbReference type="EMBL" id="KAG9939592.1"/>
    </source>
</evidence>
<dbReference type="InterPro" id="IPR036864">
    <property type="entry name" value="Zn2-C6_fun-type_DNA-bd_sf"/>
</dbReference>
<evidence type="ECO:0000256" key="1">
    <source>
        <dbReference type="ARBA" id="ARBA00004123"/>
    </source>
</evidence>
<dbReference type="PROSITE" id="PS50048">
    <property type="entry name" value="ZN2_CY6_FUNGAL_2"/>
    <property type="match status" value="1"/>
</dbReference>
<gene>
    <name evidence="8" type="ORF">KCU98_g19370</name>
</gene>
<feature type="region of interest" description="Disordered" evidence="6">
    <location>
        <begin position="1"/>
        <end position="33"/>
    </location>
</feature>
<dbReference type="AlphaFoldDB" id="A0A9P8JKB1"/>
<dbReference type="EMBL" id="JAHFXS010005592">
    <property type="protein sequence ID" value="KAG9939592.1"/>
    <property type="molecule type" value="Genomic_DNA"/>
</dbReference>
<dbReference type="PROSITE" id="PS00463">
    <property type="entry name" value="ZN2_CY6_FUNGAL_1"/>
    <property type="match status" value="1"/>
</dbReference>
<keyword evidence="4" id="KW-0804">Transcription</keyword>
<evidence type="ECO:0000256" key="6">
    <source>
        <dbReference type="SAM" id="MobiDB-lite"/>
    </source>
</evidence>
<keyword evidence="3" id="KW-0805">Transcription regulation</keyword>
<keyword evidence="9" id="KW-1185">Reference proteome</keyword>
<dbReference type="Proteomes" id="UP000729357">
    <property type="component" value="Unassembled WGS sequence"/>
</dbReference>
<dbReference type="Pfam" id="PF00172">
    <property type="entry name" value="Zn_clus"/>
    <property type="match status" value="1"/>
</dbReference>
<dbReference type="GO" id="GO:0008270">
    <property type="term" value="F:zinc ion binding"/>
    <property type="evidence" value="ECO:0007669"/>
    <property type="project" value="InterPro"/>
</dbReference>
<proteinExistence type="predicted"/>
<dbReference type="InterPro" id="IPR001138">
    <property type="entry name" value="Zn2Cys6_DnaBD"/>
</dbReference>
<comment type="caution">
    <text evidence="8">The sequence shown here is derived from an EMBL/GenBank/DDBJ whole genome shotgun (WGS) entry which is preliminary data.</text>
</comment>
<evidence type="ECO:0000256" key="3">
    <source>
        <dbReference type="ARBA" id="ARBA00023015"/>
    </source>
</evidence>
<keyword evidence="2" id="KW-0479">Metal-binding</keyword>
<dbReference type="PANTHER" id="PTHR47338:SF10">
    <property type="entry name" value="TRANSCRIPTION FACTOR DOMAIN-CONTAINING PROTEIN-RELATED"/>
    <property type="match status" value="1"/>
</dbReference>
<feature type="region of interest" description="Disordered" evidence="6">
    <location>
        <begin position="134"/>
        <end position="162"/>
    </location>
</feature>
<name>A0A9P8JKB1_AURME</name>
<evidence type="ECO:0000256" key="2">
    <source>
        <dbReference type="ARBA" id="ARBA00022723"/>
    </source>
</evidence>
<evidence type="ECO:0000313" key="9">
    <source>
        <dbReference type="Proteomes" id="UP000729357"/>
    </source>
</evidence>
<dbReference type="SUPFAM" id="SSF57701">
    <property type="entry name" value="Zn2/Cys6 DNA-binding domain"/>
    <property type="match status" value="1"/>
</dbReference>
<comment type="subcellular location">
    <subcellularLocation>
        <location evidence="1">Nucleus</location>
    </subcellularLocation>
</comment>
<dbReference type="InterPro" id="IPR050815">
    <property type="entry name" value="TF_fung"/>
</dbReference>
<dbReference type="GO" id="GO:0005634">
    <property type="term" value="C:nucleus"/>
    <property type="evidence" value="ECO:0007669"/>
    <property type="project" value="UniProtKB-SubCell"/>
</dbReference>
<dbReference type="Gene3D" id="4.10.240.10">
    <property type="entry name" value="Zn(2)-C6 fungal-type DNA-binding domain"/>
    <property type="match status" value="1"/>
</dbReference>
<sequence length="214" mass="23492">MPSPDEAVSDGYFNDLSQQLPDQPTQAQPPKSKRVACVLCRKRKLRCDGAKPSCATCTRLSHNCAYDEVRKKSGPKRGYVKELEARLAQVETLLNNHAGVEMPLNAIDQPVINGDDLPDMGGIDPDQGRLMQEMRVGQSPPPPSASDSNPATRQQSMSEAYDTRQPAFWEGEIKPHPWGPNLSMLATGMDEPLPPPDVCAELTAVYFERVHPSA</sequence>
<reference evidence="8" key="2">
    <citation type="submission" date="2021-08" db="EMBL/GenBank/DDBJ databases">
        <authorList>
            <person name="Gostincar C."/>
            <person name="Sun X."/>
            <person name="Song Z."/>
            <person name="Gunde-Cimerman N."/>
        </authorList>
    </citation>
    <scope>NUCLEOTIDE SEQUENCE</scope>
    <source>
        <strain evidence="8">EXF-9298</strain>
    </source>
</reference>
<dbReference type="SMART" id="SM00066">
    <property type="entry name" value="GAL4"/>
    <property type="match status" value="1"/>
</dbReference>
<evidence type="ECO:0000259" key="7">
    <source>
        <dbReference type="PROSITE" id="PS50048"/>
    </source>
</evidence>
<feature type="compositionally biased region" description="Polar residues" evidence="6">
    <location>
        <begin position="15"/>
        <end position="29"/>
    </location>
</feature>
<dbReference type="CDD" id="cd00067">
    <property type="entry name" value="GAL4"/>
    <property type="match status" value="1"/>
</dbReference>
<dbReference type="GO" id="GO:0000981">
    <property type="term" value="F:DNA-binding transcription factor activity, RNA polymerase II-specific"/>
    <property type="evidence" value="ECO:0007669"/>
    <property type="project" value="InterPro"/>
</dbReference>
<dbReference type="PANTHER" id="PTHR47338">
    <property type="entry name" value="ZN(II)2CYS6 TRANSCRIPTION FACTOR (EUROFUNG)-RELATED"/>
    <property type="match status" value="1"/>
</dbReference>
<feature type="domain" description="Zn(2)-C6 fungal-type" evidence="7">
    <location>
        <begin position="36"/>
        <end position="66"/>
    </location>
</feature>
<keyword evidence="5" id="KW-0539">Nucleus</keyword>
<evidence type="ECO:0000256" key="5">
    <source>
        <dbReference type="ARBA" id="ARBA00023242"/>
    </source>
</evidence>
<reference evidence="8" key="1">
    <citation type="journal article" date="2021" name="J Fungi (Basel)">
        <title>Virulence traits and population genomics of the black yeast Aureobasidium melanogenum.</title>
        <authorList>
            <person name="Cernosa A."/>
            <person name="Sun X."/>
            <person name="Gostincar C."/>
            <person name="Fang C."/>
            <person name="Gunde-Cimerman N."/>
            <person name="Song Z."/>
        </authorList>
    </citation>
    <scope>NUCLEOTIDE SEQUENCE</scope>
    <source>
        <strain evidence="8">EXF-9298</strain>
    </source>
</reference>
<evidence type="ECO:0000256" key="4">
    <source>
        <dbReference type="ARBA" id="ARBA00023163"/>
    </source>
</evidence>
<organism evidence="8 9">
    <name type="scientific">Aureobasidium melanogenum</name>
    <name type="common">Aureobasidium pullulans var. melanogenum</name>
    <dbReference type="NCBI Taxonomy" id="46634"/>
    <lineage>
        <taxon>Eukaryota</taxon>
        <taxon>Fungi</taxon>
        <taxon>Dikarya</taxon>
        <taxon>Ascomycota</taxon>
        <taxon>Pezizomycotina</taxon>
        <taxon>Dothideomycetes</taxon>
        <taxon>Dothideomycetidae</taxon>
        <taxon>Dothideales</taxon>
        <taxon>Saccotheciaceae</taxon>
        <taxon>Aureobasidium</taxon>
    </lineage>
</organism>
<accession>A0A9P8JKB1</accession>
<protein>
    <recommendedName>
        <fullName evidence="7">Zn(2)-C6 fungal-type domain-containing protein</fullName>
    </recommendedName>
</protein>
<feature type="non-terminal residue" evidence="8">
    <location>
        <position position="214"/>
    </location>
</feature>